<feature type="transmembrane region" description="Helical" evidence="7">
    <location>
        <begin position="183"/>
        <end position="204"/>
    </location>
</feature>
<evidence type="ECO:0000256" key="6">
    <source>
        <dbReference type="ARBA" id="ARBA00023136"/>
    </source>
</evidence>
<dbReference type="GO" id="GO:0005886">
    <property type="term" value="C:plasma membrane"/>
    <property type="evidence" value="ECO:0007669"/>
    <property type="project" value="UniProtKB-SubCell"/>
</dbReference>
<accession>A0AAJ5T9E3</accession>
<dbReference type="PANTHER" id="PTHR30012">
    <property type="entry name" value="GENERAL SECRETION PATHWAY PROTEIN"/>
    <property type="match status" value="1"/>
</dbReference>
<dbReference type="Proteomes" id="UP000268684">
    <property type="component" value="Plasmid IV"/>
</dbReference>
<keyword evidence="5 7" id="KW-1133">Transmembrane helix</keyword>
<dbReference type="RefSeq" id="WP_122174125.1">
    <property type="nucleotide sequence ID" value="NZ_LR025745.1"/>
</dbReference>
<evidence type="ECO:0000313" key="10">
    <source>
        <dbReference type="Proteomes" id="UP000268684"/>
    </source>
</evidence>
<gene>
    <name evidence="9" type="ORF">BSTAB16_7744</name>
</gene>
<feature type="domain" description="Type II secretion system protein GspF" evidence="8">
    <location>
        <begin position="42"/>
        <end position="149"/>
    </location>
</feature>
<name>A0AAJ5T9E3_9BURK</name>
<keyword evidence="3" id="KW-1003">Cell membrane</keyword>
<keyword evidence="6 7" id="KW-0472">Membrane</keyword>
<keyword evidence="9" id="KW-0614">Plasmid</keyword>
<protein>
    <recommendedName>
        <fullName evidence="8">Type II secretion system protein GspF domain-containing protein</fullName>
    </recommendedName>
</protein>
<comment type="subcellular location">
    <subcellularLocation>
        <location evidence="1">Cell membrane</location>
        <topology evidence="1">Multi-pass membrane protein</topology>
    </subcellularLocation>
</comment>
<feature type="transmembrane region" description="Helical" evidence="7">
    <location>
        <begin position="334"/>
        <end position="357"/>
    </location>
</feature>
<evidence type="ECO:0000256" key="2">
    <source>
        <dbReference type="ARBA" id="ARBA00005745"/>
    </source>
</evidence>
<dbReference type="InterPro" id="IPR042094">
    <property type="entry name" value="T2SS_GspF_sf"/>
</dbReference>
<proteinExistence type="inferred from homology"/>
<keyword evidence="4 7" id="KW-0812">Transmembrane</keyword>
<evidence type="ECO:0000256" key="5">
    <source>
        <dbReference type="ARBA" id="ARBA00022989"/>
    </source>
</evidence>
<comment type="similarity">
    <text evidence="2">Belongs to the GSP F family.</text>
</comment>
<evidence type="ECO:0000256" key="1">
    <source>
        <dbReference type="ARBA" id="ARBA00004651"/>
    </source>
</evidence>
<sequence length="366" mass="40727">MNGFSLPLFGSLFNRRRQREKALSWALRLRIYEDAIQLLPQGRTPTQVLMLIRQSLLRRKKRAAAQQIHRVYLALEDGASFAQALGHGLPDMERSVLEIGERSSAGGLPKAMQQIIDTRARILRIQSVAWSSIIDPIVYMVCMYGFFYVVGEQVMPSIELILPREKWTGWTALLGWFGDLGQGYAPVIAAVLATVFATATVQALPRWIARMRVWVEEAYFVFTVYREFEGTRWLLNLVTQVKGGVPQADAIAQQIRRASPWLASRLRPVYRALVEGHPLGDSLRRSGLGFPSLDLIERIATLDGAEGGADALESLAHTHAEVLEKRMRRISKTIGGICLFVIFVVIGLVQLASNGLIGNMAGSIGM</sequence>
<dbReference type="AlphaFoldDB" id="A0AAJ5T9E3"/>
<keyword evidence="10" id="KW-1185">Reference proteome</keyword>
<organism evidence="9 10">
    <name type="scientific">Burkholderia stabilis</name>
    <dbReference type="NCBI Taxonomy" id="95485"/>
    <lineage>
        <taxon>Bacteria</taxon>
        <taxon>Pseudomonadati</taxon>
        <taxon>Pseudomonadota</taxon>
        <taxon>Betaproteobacteria</taxon>
        <taxon>Burkholderiales</taxon>
        <taxon>Burkholderiaceae</taxon>
        <taxon>Burkholderia</taxon>
        <taxon>Burkholderia cepacia complex</taxon>
    </lineage>
</organism>
<evidence type="ECO:0000313" key="9">
    <source>
        <dbReference type="EMBL" id="VBB17524.1"/>
    </source>
</evidence>
<dbReference type="Gene3D" id="1.20.81.30">
    <property type="entry name" value="Type II secretion system (T2SS), domain F"/>
    <property type="match status" value="1"/>
</dbReference>
<feature type="transmembrane region" description="Helical" evidence="7">
    <location>
        <begin position="128"/>
        <end position="150"/>
    </location>
</feature>
<dbReference type="Pfam" id="PF00482">
    <property type="entry name" value="T2SSF"/>
    <property type="match status" value="2"/>
</dbReference>
<evidence type="ECO:0000256" key="7">
    <source>
        <dbReference type="SAM" id="Phobius"/>
    </source>
</evidence>
<evidence type="ECO:0000256" key="4">
    <source>
        <dbReference type="ARBA" id="ARBA00022692"/>
    </source>
</evidence>
<geneLocation type="plasmid" evidence="10">
    <name>iv</name>
</geneLocation>
<dbReference type="EMBL" id="LR025745">
    <property type="protein sequence ID" value="VBB17524.1"/>
    <property type="molecule type" value="Genomic_DNA"/>
</dbReference>
<dbReference type="InterPro" id="IPR018076">
    <property type="entry name" value="T2SS_GspF_dom"/>
</dbReference>
<dbReference type="InterPro" id="IPR003004">
    <property type="entry name" value="GspF/PilC"/>
</dbReference>
<dbReference type="PANTHER" id="PTHR30012:SF0">
    <property type="entry name" value="TYPE II SECRETION SYSTEM PROTEIN F-RELATED"/>
    <property type="match status" value="1"/>
</dbReference>
<evidence type="ECO:0000259" key="8">
    <source>
        <dbReference type="Pfam" id="PF00482"/>
    </source>
</evidence>
<feature type="domain" description="Type II secretion system protein GspF" evidence="8">
    <location>
        <begin position="233"/>
        <end position="349"/>
    </location>
</feature>
<reference evidence="9 10" key="1">
    <citation type="submission" date="2017-11" db="EMBL/GenBank/DDBJ databases">
        <authorList>
            <person name="Seth-Smith MB H."/>
        </authorList>
    </citation>
    <scope>NUCLEOTIDE SEQUENCE [LARGE SCALE GENOMIC DNA]</scope>
    <source>
        <strain evidence="9">E</strain>
        <plasmid evidence="10">iv</plasmid>
    </source>
</reference>
<dbReference type="GeneID" id="39468104"/>
<evidence type="ECO:0000256" key="3">
    <source>
        <dbReference type="ARBA" id="ARBA00022475"/>
    </source>
</evidence>